<keyword evidence="4" id="KW-1185">Reference proteome</keyword>
<evidence type="ECO:0000256" key="2">
    <source>
        <dbReference type="SAM" id="SignalP"/>
    </source>
</evidence>
<sequence>MRRRHLAVPLLVLIVALSGCGGGPEEAADGDHDKQLAFAQCMRDNGVTDYEDPKPAANGGMVAAQPAGPDDPAVRAAAEKCRPLLPNGGEVEPLSEEERQAALTFAACMREHGVEDYPDPDADGRPGDFDMPEPEDPGYEDAMQRFTAASEACGAPAGAVPAVPGR</sequence>
<feature type="compositionally biased region" description="Acidic residues" evidence="1">
    <location>
        <begin position="130"/>
        <end position="139"/>
    </location>
</feature>
<dbReference type="Proteomes" id="UP001240984">
    <property type="component" value="Unassembled WGS sequence"/>
</dbReference>
<gene>
    <name evidence="3" type="ORF">J2S43_002044</name>
</gene>
<reference evidence="3 4" key="1">
    <citation type="submission" date="2023-07" db="EMBL/GenBank/DDBJ databases">
        <title>Sequencing the genomes of 1000 actinobacteria strains.</title>
        <authorList>
            <person name="Klenk H.-P."/>
        </authorList>
    </citation>
    <scope>NUCLEOTIDE SEQUENCE [LARGE SCALE GENOMIC DNA]</scope>
    <source>
        <strain evidence="3 4">DSM 44710</strain>
    </source>
</reference>
<keyword evidence="2" id="KW-0732">Signal</keyword>
<dbReference type="PROSITE" id="PS51257">
    <property type="entry name" value="PROKAR_LIPOPROTEIN"/>
    <property type="match status" value="1"/>
</dbReference>
<dbReference type="RefSeq" id="WP_306828587.1">
    <property type="nucleotide sequence ID" value="NZ_JAUSRA010000001.1"/>
</dbReference>
<dbReference type="EMBL" id="JAUSRA010000001">
    <property type="protein sequence ID" value="MDP9793532.1"/>
    <property type="molecule type" value="Genomic_DNA"/>
</dbReference>
<feature type="signal peptide" evidence="2">
    <location>
        <begin position="1"/>
        <end position="27"/>
    </location>
</feature>
<evidence type="ECO:0008006" key="5">
    <source>
        <dbReference type="Google" id="ProtNLM"/>
    </source>
</evidence>
<evidence type="ECO:0000313" key="3">
    <source>
        <dbReference type="EMBL" id="MDP9793532.1"/>
    </source>
</evidence>
<name>A0ABT9MQ46_9ACTN</name>
<feature type="chain" id="PRO_5046470517" description="Secreted protein" evidence="2">
    <location>
        <begin position="28"/>
        <end position="166"/>
    </location>
</feature>
<organism evidence="3 4">
    <name type="scientific">Catenuloplanes nepalensis</name>
    <dbReference type="NCBI Taxonomy" id="587533"/>
    <lineage>
        <taxon>Bacteria</taxon>
        <taxon>Bacillati</taxon>
        <taxon>Actinomycetota</taxon>
        <taxon>Actinomycetes</taxon>
        <taxon>Micromonosporales</taxon>
        <taxon>Micromonosporaceae</taxon>
        <taxon>Catenuloplanes</taxon>
    </lineage>
</organism>
<protein>
    <recommendedName>
        <fullName evidence="5">Secreted protein</fullName>
    </recommendedName>
</protein>
<evidence type="ECO:0000313" key="4">
    <source>
        <dbReference type="Proteomes" id="UP001240984"/>
    </source>
</evidence>
<evidence type="ECO:0000256" key="1">
    <source>
        <dbReference type="SAM" id="MobiDB-lite"/>
    </source>
</evidence>
<comment type="caution">
    <text evidence="3">The sequence shown here is derived from an EMBL/GenBank/DDBJ whole genome shotgun (WGS) entry which is preliminary data.</text>
</comment>
<proteinExistence type="predicted"/>
<feature type="region of interest" description="Disordered" evidence="1">
    <location>
        <begin position="114"/>
        <end position="140"/>
    </location>
</feature>
<accession>A0ABT9MQ46</accession>